<reference evidence="2" key="1">
    <citation type="journal article" date="2024" name="Front. Bioeng. Biotechnol.">
        <title>Genome-scale model development and genomic sequencing of the oleaginous clade Lipomyces.</title>
        <authorList>
            <person name="Czajka J.J."/>
            <person name="Han Y."/>
            <person name="Kim J."/>
            <person name="Mondo S.J."/>
            <person name="Hofstad B.A."/>
            <person name="Robles A."/>
            <person name="Haridas S."/>
            <person name="Riley R."/>
            <person name="LaButti K."/>
            <person name="Pangilinan J."/>
            <person name="Andreopoulos W."/>
            <person name="Lipzen A."/>
            <person name="Yan J."/>
            <person name="Wang M."/>
            <person name="Ng V."/>
            <person name="Grigoriev I.V."/>
            <person name="Spatafora J.W."/>
            <person name="Magnuson J.K."/>
            <person name="Baker S.E."/>
            <person name="Pomraning K.R."/>
        </authorList>
    </citation>
    <scope>NUCLEOTIDE SEQUENCE [LARGE SCALE GENOMIC DNA]</scope>
    <source>
        <strain evidence="2">CBS 10300</strain>
    </source>
</reference>
<evidence type="ECO:0000313" key="1">
    <source>
        <dbReference type="EMBL" id="KAK9320251.1"/>
    </source>
</evidence>
<protein>
    <submittedName>
        <fullName evidence="1">Uncharacterized protein</fullName>
    </submittedName>
</protein>
<name>A0ACC3TGY1_9ASCO</name>
<sequence length="200" mass="23018">LHRRYLERKERRGTLAGGPVTAFRLEQEGFEIQQSRVLDDTFAHMVLVSGLLPLFQLPEAESLPMYTELLRLVGGRIPEPVPALPKEHVDEVPRVRRFLKDCQLYAASKRTHKEKFPWLPIGIDGAELIPHDFSEEDWHDAVQSGMTEFVRFNVLSMVGPRYARDVPVNVPLEFVSFAIFDGEWGREIWELVRGDFGSYV</sequence>
<keyword evidence="2" id="KW-1185">Reference proteome</keyword>
<proteinExistence type="predicted"/>
<accession>A0ACC3TGY1</accession>
<feature type="non-terminal residue" evidence="1">
    <location>
        <position position="1"/>
    </location>
</feature>
<dbReference type="Proteomes" id="UP001489719">
    <property type="component" value="Unassembled WGS sequence"/>
</dbReference>
<organism evidence="1 2">
    <name type="scientific">Lipomyces orientalis</name>
    <dbReference type="NCBI Taxonomy" id="1233043"/>
    <lineage>
        <taxon>Eukaryota</taxon>
        <taxon>Fungi</taxon>
        <taxon>Dikarya</taxon>
        <taxon>Ascomycota</taxon>
        <taxon>Saccharomycotina</taxon>
        <taxon>Lipomycetes</taxon>
        <taxon>Lipomycetales</taxon>
        <taxon>Lipomycetaceae</taxon>
        <taxon>Lipomyces</taxon>
    </lineage>
</organism>
<comment type="caution">
    <text evidence="1">The sequence shown here is derived from an EMBL/GenBank/DDBJ whole genome shotgun (WGS) entry which is preliminary data.</text>
</comment>
<feature type="non-terminal residue" evidence="1">
    <location>
        <position position="200"/>
    </location>
</feature>
<dbReference type="EMBL" id="MU970137">
    <property type="protein sequence ID" value="KAK9320251.1"/>
    <property type="molecule type" value="Genomic_DNA"/>
</dbReference>
<evidence type="ECO:0000313" key="2">
    <source>
        <dbReference type="Proteomes" id="UP001489719"/>
    </source>
</evidence>
<gene>
    <name evidence="1" type="ORF">V1517DRAFT_248304</name>
</gene>